<dbReference type="SUPFAM" id="SSF47113">
    <property type="entry name" value="Histone-fold"/>
    <property type="match status" value="1"/>
</dbReference>
<evidence type="ECO:0000313" key="7">
    <source>
        <dbReference type="EMBL" id="RJE23217.1"/>
    </source>
</evidence>
<dbReference type="AlphaFoldDB" id="A0A3A2ZP36"/>
<dbReference type="Gene3D" id="1.10.20.10">
    <property type="entry name" value="Histone, subunit A"/>
    <property type="match status" value="1"/>
</dbReference>
<dbReference type="PANTHER" id="PTHR22980">
    <property type="entry name" value="CORTISTATIN"/>
    <property type="match status" value="1"/>
</dbReference>
<dbReference type="CDD" id="cd22920">
    <property type="entry name" value="HFD_CENP-T"/>
    <property type="match status" value="1"/>
</dbReference>
<evidence type="ECO:0000259" key="6">
    <source>
        <dbReference type="Pfam" id="PF15511"/>
    </source>
</evidence>
<dbReference type="InterPro" id="IPR009072">
    <property type="entry name" value="Histone-fold"/>
</dbReference>
<dbReference type="InterPro" id="IPR035425">
    <property type="entry name" value="CENP-T/H4_C"/>
</dbReference>
<dbReference type="GO" id="GO:0005694">
    <property type="term" value="C:chromosome"/>
    <property type="evidence" value="ECO:0007669"/>
    <property type="project" value="UniProtKB-SubCell"/>
</dbReference>
<gene>
    <name evidence="7" type="ORF">PHISCL_04470</name>
</gene>
<protein>
    <recommendedName>
        <fullName evidence="6">CENP-T/Histone H4 histone fold domain-containing protein</fullName>
    </recommendedName>
</protein>
<organism evidence="7 8">
    <name type="scientific">Aspergillus sclerotialis</name>
    <dbReference type="NCBI Taxonomy" id="2070753"/>
    <lineage>
        <taxon>Eukaryota</taxon>
        <taxon>Fungi</taxon>
        <taxon>Dikarya</taxon>
        <taxon>Ascomycota</taxon>
        <taxon>Pezizomycotina</taxon>
        <taxon>Eurotiomycetes</taxon>
        <taxon>Eurotiomycetidae</taxon>
        <taxon>Eurotiales</taxon>
        <taxon>Aspergillaceae</taxon>
        <taxon>Aspergillus</taxon>
        <taxon>Aspergillus subgen. Polypaecilum</taxon>
    </lineage>
</organism>
<feature type="compositionally biased region" description="Basic and acidic residues" evidence="5">
    <location>
        <begin position="39"/>
        <end position="53"/>
    </location>
</feature>
<keyword evidence="8" id="KW-1185">Reference proteome</keyword>
<dbReference type="GO" id="GO:0031297">
    <property type="term" value="P:replication fork processing"/>
    <property type="evidence" value="ECO:0007669"/>
    <property type="project" value="TreeGrafter"/>
</dbReference>
<evidence type="ECO:0000256" key="5">
    <source>
        <dbReference type="SAM" id="MobiDB-lite"/>
    </source>
</evidence>
<dbReference type="PANTHER" id="PTHR22980:SF5">
    <property type="entry name" value="CENP-T_HISTONE H4 HISTONE FOLD DOMAIN-CONTAINING PROTEIN"/>
    <property type="match status" value="1"/>
</dbReference>
<sequence>MDFVPYKDVLQTHLVVIGGGVEEYIGRAPLTFYGTLDESSPHEPTPEPPKETWDEIDELDNEPEVERPRLSLPLQEVEEAEEGSPDMPPPRISLAFDEEDITHGSIEYPRRDISDRDRARLSTVSYGGFRPSENFGDLTRLGSDPEEDETGVVAHEQGEGPDETLISQGAFDRGGETEDLGRFHFDFNFPSPNAQDLGNVVGEAIHDDEGFELPEMGLQPGTQSDAGLASAADDDASDDFGPVYDAPHVSPSESPRIVGGGLHEESFPKEPKRKKLSRHGIPVPNLPSGVVKKIASRFAPTKAGSRGKINKPTLAALEQATSWFFEQISEDLEAYSKHAARKTIDESDILTLMKR</sequence>
<evidence type="ECO:0000256" key="3">
    <source>
        <dbReference type="ARBA" id="ARBA00022454"/>
    </source>
</evidence>
<evidence type="ECO:0000256" key="2">
    <source>
        <dbReference type="ARBA" id="ARBA00004286"/>
    </source>
</evidence>
<accession>A0A3A2ZP36</accession>
<dbReference type="EMBL" id="MVGC01000131">
    <property type="protein sequence ID" value="RJE23217.1"/>
    <property type="molecule type" value="Genomic_DNA"/>
</dbReference>
<feature type="region of interest" description="Disordered" evidence="5">
    <location>
        <begin position="215"/>
        <end position="282"/>
    </location>
</feature>
<evidence type="ECO:0000256" key="1">
    <source>
        <dbReference type="ARBA" id="ARBA00004123"/>
    </source>
</evidence>
<reference evidence="8" key="1">
    <citation type="submission" date="2017-02" db="EMBL/GenBank/DDBJ databases">
        <authorList>
            <person name="Tafer H."/>
            <person name="Lopandic K."/>
        </authorList>
    </citation>
    <scope>NUCLEOTIDE SEQUENCE [LARGE SCALE GENOMIC DNA]</scope>
    <source>
        <strain evidence="8">CBS 366.77</strain>
    </source>
</reference>
<comment type="caution">
    <text evidence="7">The sequence shown here is derived from an EMBL/GenBank/DDBJ whole genome shotgun (WGS) entry which is preliminary data.</text>
</comment>
<dbReference type="STRING" id="2070753.A0A3A2ZP36"/>
<dbReference type="GO" id="GO:0000712">
    <property type="term" value="P:resolution of meiotic recombination intermediates"/>
    <property type="evidence" value="ECO:0007669"/>
    <property type="project" value="TreeGrafter"/>
</dbReference>
<name>A0A3A2ZP36_9EURO</name>
<dbReference type="Proteomes" id="UP000266188">
    <property type="component" value="Unassembled WGS sequence"/>
</dbReference>
<dbReference type="Pfam" id="PF15511">
    <property type="entry name" value="CENP-T_C"/>
    <property type="match status" value="1"/>
</dbReference>
<evidence type="ECO:0000313" key="8">
    <source>
        <dbReference type="Proteomes" id="UP000266188"/>
    </source>
</evidence>
<keyword evidence="3" id="KW-0158">Chromosome</keyword>
<dbReference type="GO" id="GO:0046982">
    <property type="term" value="F:protein heterodimerization activity"/>
    <property type="evidence" value="ECO:0007669"/>
    <property type="project" value="InterPro"/>
</dbReference>
<feature type="domain" description="CENP-T/Histone H4 histone fold" evidence="6">
    <location>
        <begin position="279"/>
        <end position="355"/>
    </location>
</feature>
<comment type="subcellular location">
    <subcellularLocation>
        <location evidence="2">Chromosome</location>
    </subcellularLocation>
    <subcellularLocation>
        <location evidence="1">Nucleus</location>
    </subcellularLocation>
</comment>
<dbReference type="GO" id="GO:0003682">
    <property type="term" value="F:chromatin binding"/>
    <property type="evidence" value="ECO:0007669"/>
    <property type="project" value="TreeGrafter"/>
</dbReference>
<keyword evidence="4" id="KW-0539">Nucleus</keyword>
<proteinExistence type="predicted"/>
<feature type="region of interest" description="Disordered" evidence="5">
    <location>
        <begin position="35"/>
        <end position="90"/>
    </location>
</feature>
<dbReference type="GO" id="GO:0071821">
    <property type="term" value="C:FANCM-MHF complex"/>
    <property type="evidence" value="ECO:0007669"/>
    <property type="project" value="TreeGrafter"/>
</dbReference>
<evidence type="ECO:0000256" key="4">
    <source>
        <dbReference type="ARBA" id="ARBA00023242"/>
    </source>
</evidence>
<feature type="compositionally biased region" description="Acidic residues" evidence="5">
    <location>
        <begin position="54"/>
        <end position="63"/>
    </location>
</feature>
<dbReference type="OrthoDB" id="10071681at2759"/>